<organism evidence="8 9">
    <name type="scientific">Devosia sediminis</name>
    <dbReference type="NCBI Taxonomy" id="2798801"/>
    <lineage>
        <taxon>Bacteria</taxon>
        <taxon>Pseudomonadati</taxon>
        <taxon>Pseudomonadota</taxon>
        <taxon>Alphaproteobacteria</taxon>
        <taxon>Hyphomicrobiales</taxon>
        <taxon>Devosiaceae</taxon>
        <taxon>Devosia</taxon>
    </lineage>
</organism>
<feature type="domain" description="Fe/B12 periplasmic-binding" evidence="7">
    <location>
        <begin position="44"/>
        <end position="318"/>
    </location>
</feature>
<dbReference type="RefSeq" id="WP_198876661.1">
    <property type="nucleotide sequence ID" value="NZ_JAEKMH010000002.1"/>
</dbReference>
<evidence type="ECO:0000256" key="5">
    <source>
        <dbReference type="ARBA" id="ARBA00022729"/>
    </source>
</evidence>
<comment type="similarity">
    <text evidence="2">Belongs to the bacterial solute-binding protein 8 family.</text>
</comment>
<dbReference type="CDD" id="cd01146">
    <property type="entry name" value="FhuD"/>
    <property type="match status" value="1"/>
</dbReference>
<evidence type="ECO:0000259" key="7">
    <source>
        <dbReference type="PROSITE" id="PS50983"/>
    </source>
</evidence>
<evidence type="ECO:0000256" key="2">
    <source>
        <dbReference type="ARBA" id="ARBA00008814"/>
    </source>
</evidence>
<dbReference type="PANTHER" id="PTHR30532">
    <property type="entry name" value="IRON III DICITRATE-BINDING PERIPLASMIC PROTEIN"/>
    <property type="match status" value="1"/>
</dbReference>
<name>A0A934IYM3_9HYPH</name>
<feature type="signal peptide" evidence="6">
    <location>
        <begin position="1"/>
        <end position="24"/>
    </location>
</feature>
<evidence type="ECO:0000256" key="4">
    <source>
        <dbReference type="ARBA" id="ARBA00022496"/>
    </source>
</evidence>
<dbReference type="Pfam" id="PF01497">
    <property type="entry name" value="Peripla_BP_2"/>
    <property type="match status" value="1"/>
</dbReference>
<keyword evidence="9" id="KW-1185">Reference proteome</keyword>
<sequence>MSLRSVLVSAAILLAAPVAAQAQAFPVTLEHVWGSTTIEAAPQRVVTWGWGNEDAAIALGVIPVGMPFQSYGGGEDGIQPWIEDALAAAGAATPVILDNAGEPPFEQIAALEPDLILAVFSGVTEEQYALLSAIAPTVAYTGDAWSTPWQDVTRQVGAALGKADEAEAMVDETEAWLASEFAKYPELAEVTFASANDYDGAMAVLAPLDARIKFLTDLGMTLDPSVATLAPDDGQFYYPLSYELFDQLEADIFVTYNEEQAALDTWLATPQAQTYPPIVDGGLAALVGTENVAAVSPPSALSLRWGFPTYLEVLATAAQAVTNR</sequence>
<dbReference type="InterPro" id="IPR002491">
    <property type="entry name" value="ABC_transptr_periplasmic_BD"/>
</dbReference>
<dbReference type="AlphaFoldDB" id="A0A934IYM3"/>
<comment type="subcellular location">
    <subcellularLocation>
        <location evidence="1">Cell envelope</location>
    </subcellularLocation>
</comment>
<keyword evidence="4" id="KW-0408">Iron</keyword>
<keyword evidence="4" id="KW-0410">Iron transport</keyword>
<evidence type="ECO:0000313" key="8">
    <source>
        <dbReference type="EMBL" id="MBJ3785485.1"/>
    </source>
</evidence>
<evidence type="ECO:0000256" key="1">
    <source>
        <dbReference type="ARBA" id="ARBA00004196"/>
    </source>
</evidence>
<dbReference type="Proteomes" id="UP000602124">
    <property type="component" value="Unassembled WGS sequence"/>
</dbReference>
<dbReference type="SUPFAM" id="SSF53807">
    <property type="entry name" value="Helical backbone' metal receptor"/>
    <property type="match status" value="1"/>
</dbReference>
<dbReference type="PANTHER" id="PTHR30532:SF24">
    <property type="entry name" value="FERRIC ENTEROBACTIN-BINDING PERIPLASMIC PROTEIN FEPB"/>
    <property type="match status" value="1"/>
</dbReference>
<dbReference type="GO" id="GO:0030288">
    <property type="term" value="C:outer membrane-bounded periplasmic space"/>
    <property type="evidence" value="ECO:0007669"/>
    <property type="project" value="TreeGrafter"/>
</dbReference>
<dbReference type="Gene3D" id="3.40.50.1980">
    <property type="entry name" value="Nitrogenase molybdenum iron protein domain"/>
    <property type="match status" value="2"/>
</dbReference>
<evidence type="ECO:0000256" key="3">
    <source>
        <dbReference type="ARBA" id="ARBA00022448"/>
    </source>
</evidence>
<gene>
    <name evidence="8" type="ORF">JEQ47_12185</name>
</gene>
<dbReference type="EMBL" id="JAEKMH010000002">
    <property type="protein sequence ID" value="MBJ3785485.1"/>
    <property type="molecule type" value="Genomic_DNA"/>
</dbReference>
<dbReference type="PROSITE" id="PS50983">
    <property type="entry name" value="FE_B12_PBP"/>
    <property type="match status" value="1"/>
</dbReference>
<evidence type="ECO:0000313" key="9">
    <source>
        <dbReference type="Proteomes" id="UP000602124"/>
    </source>
</evidence>
<keyword evidence="5 6" id="KW-0732">Signal</keyword>
<accession>A0A934IYM3</accession>
<proteinExistence type="inferred from homology"/>
<dbReference type="GO" id="GO:1901678">
    <property type="term" value="P:iron coordination entity transport"/>
    <property type="evidence" value="ECO:0007669"/>
    <property type="project" value="UniProtKB-ARBA"/>
</dbReference>
<keyword evidence="3" id="KW-0813">Transport</keyword>
<keyword evidence="4" id="KW-0406">Ion transport</keyword>
<dbReference type="InterPro" id="IPR051313">
    <property type="entry name" value="Bact_iron-sidero_bind"/>
</dbReference>
<reference evidence="8" key="1">
    <citation type="submission" date="2020-12" db="EMBL/GenBank/DDBJ databases">
        <title>Devosia sp. MSA67 isolated from Mo River.</title>
        <authorList>
            <person name="Ma F."/>
            <person name="Zi Z."/>
        </authorList>
    </citation>
    <scope>NUCLEOTIDE SEQUENCE</scope>
    <source>
        <strain evidence="8">MSA67</strain>
    </source>
</reference>
<comment type="caution">
    <text evidence="8">The sequence shown here is derived from an EMBL/GenBank/DDBJ whole genome shotgun (WGS) entry which is preliminary data.</text>
</comment>
<protein>
    <submittedName>
        <fullName evidence="8">Iron-siderophore ABC transporter substrate-binding protein</fullName>
    </submittedName>
</protein>
<evidence type="ECO:0000256" key="6">
    <source>
        <dbReference type="SAM" id="SignalP"/>
    </source>
</evidence>
<feature type="chain" id="PRO_5037542499" evidence="6">
    <location>
        <begin position="25"/>
        <end position="324"/>
    </location>
</feature>